<evidence type="ECO:0000256" key="5">
    <source>
        <dbReference type="ARBA" id="ARBA00023242"/>
    </source>
</evidence>
<dbReference type="InterPro" id="IPR012371">
    <property type="entry name" value="NCAPD3"/>
</dbReference>
<dbReference type="FunFam" id="1.25.10.10:FF:000613">
    <property type="entry name" value="Condensin-2 complex subunit D3"/>
    <property type="match status" value="1"/>
</dbReference>
<evidence type="ECO:0000256" key="7">
    <source>
        <dbReference type="PIRNR" id="PIRNR036508"/>
    </source>
</evidence>
<evidence type="ECO:0000256" key="8">
    <source>
        <dbReference type="SAM" id="MobiDB-lite"/>
    </source>
</evidence>
<feature type="compositionally biased region" description="Basic and acidic residues" evidence="8">
    <location>
        <begin position="170"/>
        <end position="181"/>
    </location>
</feature>
<comment type="subunit">
    <text evidence="7">Component of the condensin-2 complex.</text>
</comment>
<evidence type="ECO:0000256" key="6">
    <source>
        <dbReference type="ARBA" id="ARBA00023306"/>
    </source>
</evidence>
<comment type="subcellular location">
    <subcellularLocation>
        <location evidence="1 7">Nucleus</location>
    </subcellularLocation>
</comment>
<comment type="function">
    <text evidence="7">Regulatory subunit of the condensin-2 complex, a complex which establishes mitotic chromosome architecture and is involved in physical rigidity of the chromatid axis.</text>
</comment>
<dbReference type="PIRSF" id="PIRSF036508">
    <property type="entry name" value="Condns_HCP-6"/>
    <property type="match status" value="1"/>
</dbReference>
<evidence type="ECO:0000259" key="9">
    <source>
        <dbReference type="Pfam" id="PF12717"/>
    </source>
</evidence>
<feature type="compositionally biased region" description="Acidic residues" evidence="8">
    <location>
        <begin position="182"/>
        <end position="194"/>
    </location>
</feature>
<dbReference type="Proteomes" id="UP000694557">
    <property type="component" value="Unassembled WGS sequence"/>
</dbReference>
<reference evidence="10" key="2">
    <citation type="submission" date="2025-09" db="UniProtKB">
        <authorList>
            <consortium name="Ensembl"/>
        </authorList>
    </citation>
    <scope>IDENTIFICATION</scope>
</reference>
<dbReference type="PANTHER" id="PTHR14222">
    <property type="entry name" value="CONDENSIN"/>
    <property type="match status" value="1"/>
</dbReference>
<keyword evidence="5 7" id="KW-0539">Nucleus</keyword>
<accession>A0A8C7JYY7</accession>
<keyword evidence="2 7" id="KW-0132">Cell division</keyword>
<dbReference type="GO" id="GO:0000796">
    <property type="term" value="C:condensin complex"/>
    <property type="evidence" value="ECO:0007669"/>
    <property type="project" value="UniProtKB-UniRule"/>
</dbReference>
<dbReference type="GeneTree" id="ENSGT00940000153566"/>
<keyword evidence="3 7" id="KW-0498">Mitosis</keyword>
<feature type="region of interest" description="Disordered" evidence="8">
    <location>
        <begin position="162"/>
        <end position="194"/>
    </location>
</feature>
<dbReference type="Pfam" id="PF12717">
    <property type="entry name" value="Cnd1"/>
    <property type="match status" value="1"/>
</dbReference>
<proteinExistence type="predicted"/>
<dbReference type="GO" id="GO:0051301">
    <property type="term" value="P:cell division"/>
    <property type="evidence" value="ECO:0007669"/>
    <property type="project" value="UniProtKB-UniRule"/>
</dbReference>
<feature type="compositionally biased region" description="Polar residues" evidence="8">
    <location>
        <begin position="1414"/>
        <end position="1433"/>
    </location>
</feature>
<reference evidence="10" key="1">
    <citation type="submission" date="2025-08" db="UniProtKB">
        <authorList>
            <consortium name="Ensembl"/>
        </authorList>
    </citation>
    <scope>IDENTIFICATION</scope>
</reference>
<name>A0A8C7JYY7_ONCKI</name>
<evidence type="ECO:0000256" key="2">
    <source>
        <dbReference type="ARBA" id="ARBA00022618"/>
    </source>
</evidence>
<dbReference type="InterPro" id="IPR032682">
    <property type="entry name" value="Cnd1_C"/>
</dbReference>
<evidence type="ECO:0000256" key="3">
    <source>
        <dbReference type="ARBA" id="ARBA00022776"/>
    </source>
</evidence>
<dbReference type="SUPFAM" id="SSF48371">
    <property type="entry name" value="ARM repeat"/>
    <property type="match status" value="1"/>
</dbReference>
<organism evidence="10 11">
    <name type="scientific">Oncorhynchus kisutch</name>
    <name type="common">Coho salmon</name>
    <name type="synonym">Salmo kisutch</name>
    <dbReference type="NCBI Taxonomy" id="8019"/>
    <lineage>
        <taxon>Eukaryota</taxon>
        <taxon>Metazoa</taxon>
        <taxon>Chordata</taxon>
        <taxon>Craniata</taxon>
        <taxon>Vertebrata</taxon>
        <taxon>Euteleostomi</taxon>
        <taxon>Actinopterygii</taxon>
        <taxon>Neopterygii</taxon>
        <taxon>Teleostei</taxon>
        <taxon>Protacanthopterygii</taxon>
        <taxon>Salmoniformes</taxon>
        <taxon>Salmonidae</taxon>
        <taxon>Salmoninae</taxon>
        <taxon>Oncorhynchus</taxon>
    </lineage>
</organism>
<dbReference type="Gene3D" id="1.25.10.10">
    <property type="entry name" value="Leucine-rich Repeat Variant"/>
    <property type="match status" value="2"/>
</dbReference>
<keyword evidence="11" id="KW-1185">Reference proteome</keyword>
<keyword evidence="4 7" id="KW-0226">DNA condensation</keyword>
<dbReference type="GO" id="GO:0007076">
    <property type="term" value="P:mitotic chromosome condensation"/>
    <property type="evidence" value="ECO:0007669"/>
    <property type="project" value="UniProtKB-UniRule"/>
</dbReference>
<dbReference type="GO" id="GO:0010032">
    <property type="term" value="P:meiotic chromosome condensation"/>
    <property type="evidence" value="ECO:0007669"/>
    <property type="project" value="TreeGrafter"/>
</dbReference>
<dbReference type="Ensembl" id="ENSOKIT00005095859.1">
    <property type="protein sequence ID" value="ENSOKIP00005089684.1"/>
    <property type="gene ID" value="ENSOKIG00005036945.1"/>
</dbReference>
<sequence>MELIHALDFLKLKDVSGGWVDAVWDFEFTETEPLDAAIVIKNGSKEFKTLYSHLLPYMTDTEVSPLGTDGASQSVWTVFGDNGVSVKSLVAVLSYFVLGGKSKTASVQQRISALQASSLYLLLLGIPGSVVNKMFHQILFDTCLNTVSNCWPQSLVKKRKKDTLKSSQADGKRSKPYRKDDDEMDVDEDEEQDEEVHFSPQDLLKIREGVVLLVKSLLRLLLKFPLKDEPQSADNCVQMFAKLTNFEPVIGELSFGAGQDIDDMRTMPELAYYGLWLLCSSNHGDEKVSLRRVFHRVLYVILMMSKGESGKPSLMMATQAVLAARDQAIGFVSYVVDELKEPALPFLRILLQHISFRMVDKTDYRTCGAQAVAKLLAKMPCGDYASFIKWLFDYSRQSKVAYRMFALDVSMALLEQPEREANEDVDAELVSFLSHRFLVHNMVFGRRSDASPTVRGHALTCLAQCLELPSMNGTRSIKELFSTTSAQTVLDGEGSDGKLYNCFKFSNIVGYFCLFTQCALLLLGTLNSQTTQKTFKTLPFKTIEITNNDHASFESKDTMALLKRRVSDPKTNVRKCALQAMMGLLKHNVIMLSEGNLTVLSERTRDPALSVKKKALQCLMDLLTAHPENSLVQKAWLRGVVPAVVDAESSVQEKALECLEQTILSQVKSHGSYSYRDSQQTLTWDLLGLLCDHCQDLGRYFSRAFTMWSKQNKFTAAFINNLISHTEAEHAAGAWLLLSKVASSCPRLDYGKILDAWDDLVRSKNVTVTTSCHILCVIGDIGEHLNEDTKSRIVEDIITWLKSFEMPLEVISASVETLCRLGKAEAVSDTQTFLNQHCGELVSVCEAYLSGVILNENGAQNLNEDLVVKHLYTLGVASLHCPSKVGKRIVLLVQSVLTSSVEQQSEGSEELACSQPLSQFKASSMPSSVRAHAVITLGKLCLQHEELTRKYLPAFARELELCSELAVRSNVVVVMCDLCVRYTNMVDRYIPNVSACLRDKEPLIRKQTLTMLTNLLQEEFVKWKGSLFFRFIAVLVDSDPTIASLCEYCLVHLLLKKNPVMFSQHFIECIFHFNSYEKHKTYNKFPQVASEKAKFSLKGAQNKERRFTIYRFLLVHFTDAQRFNITIKISQNILACFVDGELPLDGDGAVVLAETFGILSLKEIKLSALSGAAGAGGDEPQEDEQMAMAKAVMQVAQKKVVSQVQKKVFIESMIPIIINLKSMLEQKRSPVLKDLMGYLQLTMQDYRSEVKEFFAADEQLAVEMEYNLKMYEKEMEAQMAHCSLGGDAASGGTPILGSPAPASAHRLLQTGFATPQPVGPSHLLTQRLAQSDRRQPAKQRSGPHRSWVMVTGDRNFTPLHGSVKPKGGVCDRAISTPQGNINEVTFGEGVSAIFSDRRTGSKTGEEGRVLQLISPDQQTPVPRQWNVQSPLNQKRTRQIPQ</sequence>
<protein>
    <recommendedName>
        <fullName evidence="7">Condensin-2 complex subunit D3</fullName>
    </recommendedName>
</protein>
<dbReference type="GO" id="GO:0005634">
    <property type="term" value="C:nucleus"/>
    <property type="evidence" value="ECO:0007669"/>
    <property type="project" value="UniProtKB-SubCell"/>
</dbReference>
<dbReference type="GO" id="GO:0042393">
    <property type="term" value="F:histone binding"/>
    <property type="evidence" value="ECO:0007669"/>
    <property type="project" value="TreeGrafter"/>
</dbReference>
<keyword evidence="6 7" id="KW-0131">Cell cycle</keyword>
<feature type="region of interest" description="Disordered" evidence="8">
    <location>
        <begin position="1412"/>
        <end position="1441"/>
    </location>
</feature>
<dbReference type="InterPro" id="IPR026971">
    <property type="entry name" value="CND1/NCAPD3"/>
</dbReference>
<evidence type="ECO:0000256" key="1">
    <source>
        <dbReference type="ARBA" id="ARBA00004123"/>
    </source>
</evidence>
<gene>
    <name evidence="10" type="primary">NCAPD3</name>
    <name evidence="10" type="synonym">ncapd3</name>
</gene>
<dbReference type="FunFam" id="1.25.10.10:FF:000345">
    <property type="entry name" value="Condensin-2 complex subunit D3"/>
    <property type="match status" value="1"/>
</dbReference>
<evidence type="ECO:0000313" key="10">
    <source>
        <dbReference type="Ensembl" id="ENSOKIP00005089684.1"/>
    </source>
</evidence>
<evidence type="ECO:0000313" key="11">
    <source>
        <dbReference type="Proteomes" id="UP000694557"/>
    </source>
</evidence>
<evidence type="ECO:0000256" key="4">
    <source>
        <dbReference type="ARBA" id="ARBA00023067"/>
    </source>
</evidence>
<dbReference type="InterPro" id="IPR011989">
    <property type="entry name" value="ARM-like"/>
</dbReference>
<feature type="domain" description="Condensin complex subunit 1 C-terminal" evidence="9">
    <location>
        <begin position="967"/>
        <end position="1132"/>
    </location>
</feature>
<dbReference type="InterPro" id="IPR016024">
    <property type="entry name" value="ARM-type_fold"/>
</dbReference>
<dbReference type="GO" id="GO:0000779">
    <property type="term" value="C:condensed chromosome, centromeric region"/>
    <property type="evidence" value="ECO:0007669"/>
    <property type="project" value="UniProtKB-UniRule"/>
</dbReference>
<dbReference type="PANTHER" id="PTHR14222:SF1">
    <property type="entry name" value="CONDENSIN-2 COMPLEX SUBUNIT D3"/>
    <property type="match status" value="1"/>
</dbReference>